<feature type="domain" description="ABC3 transporter permease C-terminal" evidence="7">
    <location>
        <begin position="707"/>
        <end position="818"/>
    </location>
</feature>
<evidence type="ECO:0000313" key="8">
    <source>
        <dbReference type="EMBL" id="QNE16908.1"/>
    </source>
</evidence>
<evidence type="ECO:0000313" key="9">
    <source>
        <dbReference type="Proteomes" id="UP000515563"/>
    </source>
</evidence>
<protein>
    <submittedName>
        <fullName evidence="8">ABC transporter permease</fullName>
    </submittedName>
</protein>
<keyword evidence="9" id="KW-1185">Reference proteome</keyword>
<keyword evidence="2" id="KW-1003">Cell membrane</keyword>
<sequence length="828" mass="84504">MTGLALRLVRHRPGSILATLIALAAGVMILTGTGALVESGLRHRPEPQLYGGADLVVAKRDITFTGKEFGGDPYTATVRLPESGTVPESLVDQLRQVPGVSVVVADQSIPAVASAAGNRPVAGHSWSAAALAPYKLVAGGKPVADDQLVVSAKLATDGSSQVGRQTELVIGGVAHEFTVSGIAEGLENAVYLTDARTAALAPHPGQVEVVGIVEAAGADRAAVASAVEKLAASVSAKAYAGADRGLVERSDIAAARGFLVQVGAALGGYIVLLIVFVVAGTVGLSIRSRRRELALLRATGATPWQLRRMLMAEAAVIGLAGSVIGVPTGLLASRWLGDQLIARDFVPTGYPMAVGVLAAPAAVLIIMLLAVVAALLAARRVSGIRPVEALADAAIEPARSGKVRLGFGLASLVGAISSSAVALGAGGQAALAGAMGMLYLFVIAVALLAPWINTSAARLLGPVLRAGWGNSGYLASKNLTANARGMAIVLTALVLAVGFGGSVWFLQDNLERQTVQQVRAGTLAQYAVVSSAGLPANVAEPLRNVSGVEAATAVRRTSVIVKVLEDAEAVPAQAIDPADAAATMDLKVKEGSLAEVNRNSLAVSSIQASSQHWKVGDTVDVWLGDGTPERLRVAAIYERGLAFGDFVLDRATVGQTPDQVLIRTSGSEAELAKAVARIPGAALVPTDQLTAELGKDLAISAWLNKLLIAVMIGYAALSAANTMIMAALARRRELAVLRLNGVTTRQVKRMVNAEQAGLLGVALVIGGAIAAVTLTAVVHAVTGSALPYVPPVGWVAVLGGAGVLAMTTTILPIGLLLRKASVAEAGTR</sequence>
<dbReference type="Proteomes" id="UP000515563">
    <property type="component" value="Chromosome"/>
</dbReference>
<dbReference type="KEGG" id="kqi:F1D05_02080"/>
<name>A0A7G6WSE3_9ACTN</name>
<organism evidence="8 9">
    <name type="scientific">Kribbella qitaiheensis</name>
    <dbReference type="NCBI Taxonomy" id="1544730"/>
    <lineage>
        <taxon>Bacteria</taxon>
        <taxon>Bacillati</taxon>
        <taxon>Actinomycetota</taxon>
        <taxon>Actinomycetes</taxon>
        <taxon>Propionibacteriales</taxon>
        <taxon>Kribbellaceae</taxon>
        <taxon>Kribbella</taxon>
    </lineage>
</organism>
<feature type="transmembrane region" description="Helical" evidence="6">
    <location>
        <begin position="266"/>
        <end position="288"/>
    </location>
</feature>
<dbReference type="EMBL" id="CP043661">
    <property type="protein sequence ID" value="QNE16908.1"/>
    <property type="molecule type" value="Genomic_DNA"/>
</dbReference>
<feature type="transmembrane region" description="Helical" evidence="6">
    <location>
        <begin position="486"/>
        <end position="506"/>
    </location>
</feature>
<dbReference type="RefSeq" id="WP_185445719.1">
    <property type="nucleotide sequence ID" value="NZ_CP043661.1"/>
</dbReference>
<evidence type="ECO:0000256" key="6">
    <source>
        <dbReference type="SAM" id="Phobius"/>
    </source>
</evidence>
<dbReference type="GO" id="GO:0005886">
    <property type="term" value="C:plasma membrane"/>
    <property type="evidence" value="ECO:0007669"/>
    <property type="project" value="UniProtKB-SubCell"/>
</dbReference>
<dbReference type="InterPro" id="IPR038766">
    <property type="entry name" value="Membrane_comp_ABC_pdt"/>
</dbReference>
<dbReference type="PANTHER" id="PTHR30287:SF1">
    <property type="entry name" value="INNER MEMBRANE PROTEIN"/>
    <property type="match status" value="1"/>
</dbReference>
<keyword evidence="3 6" id="KW-0812">Transmembrane</keyword>
<evidence type="ECO:0000256" key="4">
    <source>
        <dbReference type="ARBA" id="ARBA00022989"/>
    </source>
</evidence>
<feature type="transmembrane region" description="Helical" evidence="6">
    <location>
        <begin position="309"/>
        <end position="332"/>
    </location>
</feature>
<gene>
    <name evidence="8" type="ORF">F1D05_02080</name>
</gene>
<feature type="transmembrane region" description="Helical" evidence="6">
    <location>
        <begin position="352"/>
        <end position="376"/>
    </location>
</feature>
<evidence type="ECO:0000256" key="3">
    <source>
        <dbReference type="ARBA" id="ARBA00022692"/>
    </source>
</evidence>
<accession>A0A7G6WSE3</accession>
<reference evidence="8 9" key="2">
    <citation type="journal article" date="2020" name="Microbiol. Resour. Announc.">
        <title>Antarctic desert soil bacteria exhibit high novel natural product potential, evaluated through long-read genome sequencing and comparative genomics.</title>
        <authorList>
            <person name="Benaud N."/>
            <person name="Edwards R.J."/>
            <person name="Amos T.G."/>
            <person name="D'Agostino P.M."/>
            <person name="Gutierrez-Chavez C."/>
            <person name="Montgomery K."/>
            <person name="Nicetic I."/>
            <person name="Ferrari B.C."/>
        </authorList>
    </citation>
    <scope>NUCLEOTIDE SEQUENCE [LARGE SCALE GENOMIC DNA]</scope>
    <source>
        <strain evidence="8 9">SPB151</strain>
    </source>
</reference>
<feature type="domain" description="ABC3 transporter permease C-terminal" evidence="7">
    <location>
        <begin position="268"/>
        <end position="384"/>
    </location>
</feature>
<evidence type="ECO:0000256" key="1">
    <source>
        <dbReference type="ARBA" id="ARBA00004651"/>
    </source>
</evidence>
<dbReference type="InterPro" id="IPR003838">
    <property type="entry name" value="ABC3_permease_C"/>
</dbReference>
<keyword evidence="5 6" id="KW-0472">Membrane</keyword>
<keyword evidence="4 6" id="KW-1133">Transmembrane helix</keyword>
<proteinExistence type="predicted"/>
<dbReference type="PANTHER" id="PTHR30287">
    <property type="entry name" value="MEMBRANE COMPONENT OF PREDICTED ABC SUPERFAMILY METABOLITE UPTAKE TRANSPORTER"/>
    <property type="match status" value="1"/>
</dbReference>
<evidence type="ECO:0000259" key="7">
    <source>
        <dbReference type="Pfam" id="PF02687"/>
    </source>
</evidence>
<feature type="transmembrane region" description="Helical" evidence="6">
    <location>
        <begin position="758"/>
        <end position="781"/>
    </location>
</feature>
<feature type="transmembrane region" description="Helical" evidence="6">
    <location>
        <begin position="405"/>
        <end position="425"/>
    </location>
</feature>
<reference evidence="9" key="1">
    <citation type="submission" date="2019-09" db="EMBL/GenBank/DDBJ databases">
        <title>Antimicrobial potential of Antarctic Bacteria.</title>
        <authorList>
            <person name="Benaud N."/>
            <person name="Edwards R.J."/>
            <person name="Ferrari B.C."/>
        </authorList>
    </citation>
    <scope>NUCLEOTIDE SEQUENCE [LARGE SCALE GENOMIC DNA]</scope>
    <source>
        <strain evidence="9">SPB151</strain>
    </source>
</reference>
<feature type="transmembrane region" description="Helical" evidence="6">
    <location>
        <begin position="431"/>
        <end position="452"/>
    </location>
</feature>
<comment type="subcellular location">
    <subcellularLocation>
        <location evidence="1">Cell membrane</location>
        <topology evidence="1">Multi-pass membrane protein</topology>
    </subcellularLocation>
</comment>
<evidence type="ECO:0000256" key="5">
    <source>
        <dbReference type="ARBA" id="ARBA00023136"/>
    </source>
</evidence>
<dbReference type="AlphaFoldDB" id="A0A7G6WSE3"/>
<dbReference type="Pfam" id="PF02687">
    <property type="entry name" value="FtsX"/>
    <property type="match status" value="2"/>
</dbReference>
<feature type="transmembrane region" description="Helical" evidence="6">
    <location>
        <begin position="706"/>
        <end position="729"/>
    </location>
</feature>
<feature type="transmembrane region" description="Helical" evidence="6">
    <location>
        <begin position="793"/>
        <end position="817"/>
    </location>
</feature>
<evidence type="ECO:0000256" key="2">
    <source>
        <dbReference type="ARBA" id="ARBA00022475"/>
    </source>
</evidence>
<feature type="transmembrane region" description="Helical" evidence="6">
    <location>
        <begin position="16"/>
        <end position="37"/>
    </location>
</feature>